<evidence type="ECO:0000313" key="1">
    <source>
        <dbReference type="EMBL" id="DAG03683.1"/>
    </source>
</evidence>
<reference evidence="1" key="1">
    <citation type="journal article" date="2021" name="Proc. Natl. Acad. Sci. U.S.A.">
        <title>A Catalog of Tens of Thousands of Viruses from Human Metagenomes Reveals Hidden Associations with Chronic Diseases.</title>
        <authorList>
            <person name="Tisza M.J."/>
            <person name="Buck C.B."/>
        </authorList>
    </citation>
    <scope>NUCLEOTIDE SEQUENCE</scope>
    <source>
        <strain evidence="1">Ct6bU4</strain>
    </source>
</reference>
<protein>
    <submittedName>
        <fullName evidence="1">Tail protein</fullName>
    </submittedName>
</protein>
<organism evidence="1">
    <name type="scientific">Siphoviridae sp. ct6bU4</name>
    <dbReference type="NCBI Taxonomy" id="2825344"/>
    <lineage>
        <taxon>Viruses</taxon>
        <taxon>Duplodnaviria</taxon>
        <taxon>Heunggongvirae</taxon>
        <taxon>Uroviricota</taxon>
        <taxon>Caudoviricetes</taxon>
    </lineage>
</organism>
<sequence>MANRAPIVRLVDPAGDEEPIVLFSNGQTPYTLLEGVEGFGLPEYDYKTAEHPGGVGAVLQGTRVKEREIYLPLHIQGANQDEVMHHWAALQRMVHPGGGGCVLEITPENKDSRRIPVLYKEGLQGNFGSTYRKFWYTFGLKLVALSPYWQGWPEVFVWQTQTNSKPFISGGEQVKTHKFFPVILDASAVATGKRVMVYSDRPVSPVWSVHGPITDLKIQDGNNNILGFSGSIAPGDSLTIDTGNYGLSYVRGGVIQPSDDSLYARLGEGSEMFQLPPGESSIRVSGSGMTVNSRIELSYTPLYLSGYEG</sequence>
<proteinExistence type="predicted"/>
<name>A0A8S5VAP1_9CAUD</name>
<dbReference type="EMBL" id="BK016234">
    <property type="protein sequence ID" value="DAG03683.1"/>
    <property type="molecule type" value="Genomic_DNA"/>
</dbReference>
<accession>A0A8S5VAP1</accession>